<sequence>MEVIRNKARGPRRFGAENIAETDVCICRRHRGARGVSASASAGDWLISGTSRQNSRGALDSSTAVDVSSTDRRTRRCSRYDSPPARSG</sequence>
<organism evidence="2 3">
    <name type="scientific">Liparis tanakae</name>
    <name type="common">Tanaka's snailfish</name>
    <dbReference type="NCBI Taxonomy" id="230148"/>
    <lineage>
        <taxon>Eukaryota</taxon>
        <taxon>Metazoa</taxon>
        <taxon>Chordata</taxon>
        <taxon>Craniata</taxon>
        <taxon>Vertebrata</taxon>
        <taxon>Euteleostomi</taxon>
        <taxon>Actinopterygii</taxon>
        <taxon>Neopterygii</taxon>
        <taxon>Teleostei</taxon>
        <taxon>Neoteleostei</taxon>
        <taxon>Acanthomorphata</taxon>
        <taxon>Eupercaria</taxon>
        <taxon>Perciformes</taxon>
        <taxon>Cottioidei</taxon>
        <taxon>Cottales</taxon>
        <taxon>Liparidae</taxon>
        <taxon>Liparis</taxon>
    </lineage>
</organism>
<evidence type="ECO:0000313" key="2">
    <source>
        <dbReference type="EMBL" id="TNN88374.1"/>
    </source>
</evidence>
<name>A0A4Z2JEX4_9TELE</name>
<evidence type="ECO:0000256" key="1">
    <source>
        <dbReference type="SAM" id="MobiDB-lite"/>
    </source>
</evidence>
<dbReference type="Proteomes" id="UP000314294">
    <property type="component" value="Unassembled WGS sequence"/>
</dbReference>
<comment type="caution">
    <text evidence="2">The sequence shown here is derived from an EMBL/GenBank/DDBJ whole genome shotgun (WGS) entry which is preliminary data.</text>
</comment>
<proteinExistence type="predicted"/>
<feature type="compositionally biased region" description="Low complexity" evidence="1">
    <location>
        <begin position="34"/>
        <end position="43"/>
    </location>
</feature>
<reference evidence="2 3" key="1">
    <citation type="submission" date="2019-03" db="EMBL/GenBank/DDBJ databases">
        <title>First draft genome of Liparis tanakae, snailfish: a comprehensive survey of snailfish specific genes.</title>
        <authorList>
            <person name="Kim W."/>
            <person name="Song I."/>
            <person name="Jeong J.-H."/>
            <person name="Kim D."/>
            <person name="Kim S."/>
            <person name="Ryu S."/>
            <person name="Song J.Y."/>
            <person name="Lee S.K."/>
        </authorList>
    </citation>
    <scope>NUCLEOTIDE SEQUENCE [LARGE SCALE GENOMIC DNA]</scope>
    <source>
        <tissue evidence="2">Muscle</tissue>
    </source>
</reference>
<keyword evidence="3" id="KW-1185">Reference proteome</keyword>
<accession>A0A4Z2JEX4</accession>
<dbReference type="EMBL" id="SRLO01000005">
    <property type="protein sequence ID" value="TNN88374.1"/>
    <property type="molecule type" value="Genomic_DNA"/>
</dbReference>
<protein>
    <submittedName>
        <fullName evidence="2">Uncharacterized protein</fullName>
    </submittedName>
</protein>
<evidence type="ECO:0000313" key="3">
    <source>
        <dbReference type="Proteomes" id="UP000314294"/>
    </source>
</evidence>
<dbReference type="AlphaFoldDB" id="A0A4Z2JEX4"/>
<feature type="region of interest" description="Disordered" evidence="1">
    <location>
        <begin position="33"/>
        <end position="88"/>
    </location>
</feature>
<gene>
    <name evidence="2" type="ORF">EYF80_001156</name>
</gene>